<feature type="domain" description="TonB C-terminal" evidence="12">
    <location>
        <begin position="126"/>
        <end position="218"/>
    </location>
</feature>
<dbReference type="SUPFAM" id="SSF74653">
    <property type="entry name" value="TolA/TonB C-terminal domain"/>
    <property type="match status" value="1"/>
</dbReference>
<sequence length="218" mass="22975">MVRTHPPLVPLHIDVSRVLGWSTALALHLLALMLLLIPAAYVAAPLPRDRMVINMIVPPVAQPEPPKPLPPTEPVPVRAPTTTPRVAPLPPPTATADDMLAVPPLPASDIQAPTLAPVEPAPAPSGEGVQLQYRSAPPPSYPIAAIRAGEQGTVVLRVQVDADGRPASVAIERSSGSRVLDNAARQQVLRHWRFVPAQVDGQAVPATGLVPVSFSLPE</sequence>
<evidence type="ECO:0000256" key="7">
    <source>
        <dbReference type="ARBA" id="ARBA00022927"/>
    </source>
</evidence>
<protein>
    <submittedName>
        <fullName evidence="13">TonB family protein</fullName>
    </submittedName>
</protein>
<dbReference type="PROSITE" id="PS52015">
    <property type="entry name" value="TONB_CTD"/>
    <property type="match status" value="1"/>
</dbReference>
<comment type="similarity">
    <text evidence="2">Belongs to the TonB family.</text>
</comment>
<evidence type="ECO:0000256" key="5">
    <source>
        <dbReference type="ARBA" id="ARBA00022519"/>
    </source>
</evidence>
<feature type="compositionally biased region" description="Low complexity" evidence="10">
    <location>
        <begin position="75"/>
        <end position="86"/>
    </location>
</feature>
<keyword evidence="6 11" id="KW-0812">Transmembrane</keyword>
<keyword evidence="7" id="KW-0653">Protein transport</keyword>
<evidence type="ECO:0000256" key="4">
    <source>
        <dbReference type="ARBA" id="ARBA00022475"/>
    </source>
</evidence>
<dbReference type="PANTHER" id="PTHR33446">
    <property type="entry name" value="PROTEIN TONB-RELATED"/>
    <property type="match status" value="1"/>
</dbReference>
<keyword evidence="9 11" id="KW-0472">Membrane</keyword>
<dbReference type="PANTHER" id="PTHR33446:SF2">
    <property type="entry name" value="PROTEIN TONB"/>
    <property type="match status" value="1"/>
</dbReference>
<dbReference type="EMBL" id="CP115543">
    <property type="protein sequence ID" value="WNH47690.1"/>
    <property type="molecule type" value="Genomic_DNA"/>
</dbReference>
<dbReference type="InterPro" id="IPR037682">
    <property type="entry name" value="TonB_C"/>
</dbReference>
<feature type="compositionally biased region" description="Pro residues" evidence="10">
    <location>
        <begin position="61"/>
        <end position="74"/>
    </location>
</feature>
<evidence type="ECO:0000256" key="8">
    <source>
        <dbReference type="ARBA" id="ARBA00022989"/>
    </source>
</evidence>
<evidence type="ECO:0000256" key="3">
    <source>
        <dbReference type="ARBA" id="ARBA00022448"/>
    </source>
</evidence>
<feature type="transmembrane region" description="Helical" evidence="11">
    <location>
        <begin position="20"/>
        <end position="44"/>
    </location>
</feature>
<evidence type="ECO:0000256" key="6">
    <source>
        <dbReference type="ARBA" id="ARBA00022692"/>
    </source>
</evidence>
<evidence type="ECO:0000256" key="1">
    <source>
        <dbReference type="ARBA" id="ARBA00004383"/>
    </source>
</evidence>
<dbReference type="NCBIfam" id="TIGR01352">
    <property type="entry name" value="tonB_Cterm"/>
    <property type="match status" value="1"/>
</dbReference>
<gene>
    <name evidence="13" type="ORF">PDM28_13495</name>
</gene>
<dbReference type="Proteomes" id="UP001305421">
    <property type="component" value="Chromosome"/>
</dbReference>
<reference evidence="13 14" key="1">
    <citation type="submission" date="2022-12" db="EMBL/GenBank/DDBJ databases">
        <title>Two new species, Stenotrophomonas aracearum and Stenotrophomonas oahuensis, isolated from Anthurium (Araceae family) in Hawaii.</title>
        <authorList>
            <person name="Chunag S.C."/>
            <person name="Dobhal S."/>
            <person name="Alvarez A."/>
            <person name="Arif M."/>
        </authorList>
    </citation>
    <scope>NUCLEOTIDE SEQUENCE [LARGE SCALE GENOMIC DNA]</scope>
    <source>
        <strain evidence="13 14">A5588</strain>
    </source>
</reference>
<comment type="subcellular location">
    <subcellularLocation>
        <location evidence="1">Cell inner membrane</location>
        <topology evidence="1">Single-pass membrane protein</topology>
        <orientation evidence="1">Periplasmic side</orientation>
    </subcellularLocation>
</comment>
<evidence type="ECO:0000259" key="12">
    <source>
        <dbReference type="PROSITE" id="PS52015"/>
    </source>
</evidence>
<dbReference type="Pfam" id="PF03544">
    <property type="entry name" value="TonB_C"/>
    <property type="match status" value="1"/>
</dbReference>
<keyword evidence="5" id="KW-0997">Cell inner membrane</keyword>
<keyword evidence="14" id="KW-1185">Reference proteome</keyword>
<keyword evidence="8 11" id="KW-1133">Transmembrane helix</keyword>
<feature type="region of interest" description="Disordered" evidence="10">
    <location>
        <begin position="61"/>
        <end position="94"/>
    </location>
</feature>
<proteinExistence type="inferred from homology"/>
<evidence type="ECO:0000256" key="9">
    <source>
        <dbReference type="ARBA" id="ARBA00023136"/>
    </source>
</evidence>
<dbReference type="Gene3D" id="3.30.1150.10">
    <property type="match status" value="1"/>
</dbReference>
<dbReference type="RefSeq" id="WP_311182411.1">
    <property type="nucleotide sequence ID" value="NZ_CP115543.1"/>
</dbReference>
<accession>A0ABY9YB96</accession>
<evidence type="ECO:0000313" key="13">
    <source>
        <dbReference type="EMBL" id="WNH47690.1"/>
    </source>
</evidence>
<evidence type="ECO:0000256" key="10">
    <source>
        <dbReference type="SAM" id="MobiDB-lite"/>
    </source>
</evidence>
<dbReference type="InterPro" id="IPR051045">
    <property type="entry name" value="TonB-dependent_transducer"/>
</dbReference>
<name>A0ABY9YB96_9GAMM</name>
<organism evidence="13 14">
    <name type="scientific">Stenotrophomonas aracearum</name>
    <dbReference type="NCBI Taxonomy" id="3003272"/>
    <lineage>
        <taxon>Bacteria</taxon>
        <taxon>Pseudomonadati</taxon>
        <taxon>Pseudomonadota</taxon>
        <taxon>Gammaproteobacteria</taxon>
        <taxon>Lysobacterales</taxon>
        <taxon>Lysobacteraceae</taxon>
        <taxon>Stenotrophomonas</taxon>
    </lineage>
</organism>
<keyword evidence="4" id="KW-1003">Cell membrane</keyword>
<evidence type="ECO:0000256" key="2">
    <source>
        <dbReference type="ARBA" id="ARBA00006555"/>
    </source>
</evidence>
<evidence type="ECO:0000313" key="14">
    <source>
        <dbReference type="Proteomes" id="UP001305421"/>
    </source>
</evidence>
<dbReference type="InterPro" id="IPR006260">
    <property type="entry name" value="TonB/TolA_C"/>
</dbReference>
<keyword evidence="3" id="KW-0813">Transport</keyword>
<evidence type="ECO:0000256" key="11">
    <source>
        <dbReference type="SAM" id="Phobius"/>
    </source>
</evidence>